<keyword evidence="1" id="KW-0732">Signal</keyword>
<dbReference type="KEGG" id="cdes:C0J27_00745"/>
<reference evidence="2 3" key="1">
    <citation type="submission" date="2017-12" db="EMBL/GenBank/DDBJ databases">
        <title>Chromulinavorax destructans is a abundant pathogen of dominant heterotrophic picoflagllates.</title>
        <authorList>
            <person name="Deeg C.M."/>
            <person name="Zimmer M."/>
            <person name="Suttle C.A."/>
        </authorList>
    </citation>
    <scope>NUCLEOTIDE SEQUENCE [LARGE SCALE GENOMIC DNA]</scope>
    <source>
        <strain evidence="2 3">SeV1</strain>
    </source>
</reference>
<evidence type="ECO:0000256" key="1">
    <source>
        <dbReference type="SAM" id="SignalP"/>
    </source>
</evidence>
<sequence length="223" mass="25537">MKRMVCSFLLSMQLLSISICASADLRARVIEEQTNFPQGDLLDVEYVQSILSYMYQIDQDVRVEFLQDLQINGIIGRDLEHDELAILVHDVGAFHLNIMKQILAVHGWITISKFGVDADHQAWLLIQHNDGDLFFKAGCLFVLTQLVENGQTDAQNYAYLYDRVCLNFGMKQKYGTQFMVTEDKEIVLYPYEGTLEDLNVRREKIGVVQSVAEYIELLGLVYA</sequence>
<accession>A0A345ZAG3</accession>
<proteinExistence type="predicted"/>
<protein>
    <submittedName>
        <fullName evidence="2">Uncharacterized protein</fullName>
    </submittedName>
</protein>
<dbReference type="OrthoDB" id="1164858at2"/>
<evidence type="ECO:0000313" key="3">
    <source>
        <dbReference type="Proteomes" id="UP000254834"/>
    </source>
</evidence>
<organism evidence="2 3">
    <name type="scientific">Candidatus Chromulinivorax destructor</name>
    <dbReference type="NCBI Taxonomy" id="2066483"/>
    <lineage>
        <taxon>Bacteria</taxon>
        <taxon>Candidatus Babelota</taxon>
        <taxon>Candidatus Babeliae</taxon>
        <taxon>Candidatus Babeliales</taxon>
        <taxon>Candidatus Chromulinivoraceae</taxon>
        <taxon>Candidatus Chromulinivorax</taxon>
    </lineage>
</organism>
<dbReference type="InterPro" id="IPR046732">
    <property type="entry name" value="DUF6624"/>
</dbReference>
<keyword evidence="3" id="KW-1185">Reference proteome</keyword>
<dbReference type="AlphaFoldDB" id="A0A345ZAG3"/>
<feature type="chain" id="PRO_5016888809" evidence="1">
    <location>
        <begin position="24"/>
        <end position="223"/>
    </location>
</feature>
<dbReference type="EMBL" id="CP025544">
    <property type="protein sequence ID" value="AXK60280.1"/>
    <property type="molecule type" value="Genomic_DNA"/>
</dbReference>
<dbReference type="RefSeq" id="WP_115585295.1">
    <property type="nucleotide sequence ID" value="NZ_CP025544.1"/>
</dbReference>
<evidence type="ECO:0000313" key="2">
    <source>
        <dbReference type="EMBL" id="AXK60280.1"/>
    </source>
</evidence>
<name>A0A345ZAG3_9BACT</name>
<dbReference type="Pfam" id="PF20329">
    <property type="entry name" value="DUF6624"/>
    <property type="match status" value="1"/>
</dbReference>
<gene>
    <name evidence="2" type="ORF">C0J27_00745</name>
</gene>
<dbReference type="Proteomes" id="UP000254834">
    <property type="component" value="Chromosome"/>
</dbReference>
<feature type="signal peptide" evidence="1">
    <location>
        <begin position="1"/>
        <end position="23"/>
    </location>
</feature>